<keyword evidence="6 8" id="KW-0472">Membrane</keyword>
<keyword evidence="7 8" id="KW-0998">Cell outer membrane</keyword>
<dbReference type="PANTHER" id="PTHR30069">
    <property type="entry name" value="TONB-DEPENDENT OUTER MEMBRANE RECEPTOR"/>
    <property type="match status" value="1"/>
</dbReference>
<dbReference type="SUPFAM" id="SSF56935">
    <property type="entry name" value="Porins"/>
    <property type="match status" value="1"/>
</dbReference>
<feature type="domain" description="TonB-dependent receptor-like beta-barrel" evidence="11">
    <location>
        <begin position="251"/>
        <end position="658"/>
    </location>
</feature>
<organism evidence="13 14">
    <name type="scientific">Acidiphilium iwatense</name>
    <dbReference type="NCBI Taxonomy" id="768198"/>
    <lineage>
        <taxon>Bacteria</taxon>
        <taxon>Pseudomonadati</taxon>
        <taxon>Pseudomonadota</taxon>
        <taxon>Alphaproteobacteria</taxon>
        <taxon>Acetobacterales</taxon>
        <taxon>Acidocellaceae</taxon>
        <taxon>Acidiphilium</taxon>
    </lineage>
</organism>
<keyword evidence="2 8" id="KW-0813">Transport</keyword>
<evidence type="ECO:0000313" key="13">
    <source>
        <dbReference type="EMBL" id="MCF3948390.1"/>
    </source>
</evidence>
<keyword evidence="3 8" id="KW-1134">Transmembrane beta strand</keyword>
<evidence type="ECO:0000256" key="8">
    <source>
        <dbReference type="PROSITE-ProRule" id="PRU01360"/>
    </source>
</evidence>
<dbReference type="CDD" id="cd01347">
    <property type="entry name" value="ligand_gated_channel"/>
    <property type="match status" value="1"/>
</dbReference>
<comment type="similarity">
    <text evidence="8 9">Belongs to the TonB-dependent receptor family.</text>
</comment>
<keyword evidence="13" id="KW-0675">Receptor</keyword>
<evidence type="ECO:0000259" key="11">
    <source>
        <dbReference type="Pfam" id="PF00593"/>
    </source>
</evidence>
<proteinExistence type="inferred from homology"/>
<evidence type="ECO:0000256" key="6">
    <source>
        <dbReference type="ARBA" id="ARBA00023136"/>
    </source>
</evidence>
<evidence type="ECO:0000256" key="5">
    <source>
        <dbReference type="ARBA" id="ARBA00023077"/>
    </source>
</evidence>
<comment type="subcellular location">
    <subcellularLocation>
        <location evidence="1 8">Cell outer membrane</location>
        <topology evidence="1 8">Multi-pass membrane protein</topology>
    </subcellularLocation>
</comment>
<dbReference type="InterPro" id="IPR039426">
    <property type="entry name" value="TonB-dep_rcpt-like"/>
</dbReference>
<dbReference type="Gene3D" id="2.40.170.20">
    <property type="entry name" value="TonB-dependent receptor, beta-barrel domain"/>
    <property type="match status" value="1"/>
</dbReference>
<dbReference type="Pfam" id="PF00593">
    <property type="entry name" value="TonB_dep_Rec_b-barrel"/>
    <property type="match status" value="1"/>
</dbReference>
<comment type="caution">
    <text evidence="13">The sequence shown here is derived from an EMBL/GenBank/DDBJ whole genome shotgun (WGS) entry which is preliminary data.</text>
</comment>
<evidence type="ECO:0000256" key="9">
    <source>
        <dbReference type="RuleBase" id="RU003357"/>
    </source>
</evidence>
<dbReference type="Pfam" id="PF07715">
    <property type="entry name" value="Plug"/>
    <property type="match status" value="1"/>
</dbReference>
<dbReference type="EMBL" id="JAKGBZ010000049">
    <property type="protein sequence ID" value="MCF3948390.1"/>
    <property type="molecule type" value="Genomic_DNA"/>
</dbReference>
<dbReference type="Proteomes" id="UP001521209">
    <property type="component" value="Unassembled WGS sequence"/>
</dbReference>
<evidence type="ECO:0000259" key="12">
    <source>
        <dbReference type="Pfam" id="PF07715"/>
    </source>
</evidence>
<dbReference type="InterPro" id="IPR000531">
    <property type="entry name" value="Beta-barrel_TonB"/>
</dbReference>
<dbReference type="PROSITE" id="PS52016">
    <property type="entry name" value="TONB_DEPENDENT_REC_3"/>
    <property type="match status" value="1"/>
</dbReference>
<reference evidence="13 14" key="1">
    <citation type="submission" date="2022-01" db="EMBL/GenBank/DDBJ databases">
        <authorList>
            <person name="Won M."/>
            <person name="Kim S.-J."/>
            <person name="Kwon S.-W."/>
        </authorList>
    </citation>
    <scope>NUCLEOTIDE SEQUENCE [LARGE SCALE GENOMIC DNA]</scope>
    <source>
        <strain evidence="13 14">KCTC 23505</strain>
    </source>
</reference>
<dbReference type="Gene3D" id="2.170.130.10">
    <property type="entry name" value="TonB-dependent receptor, plug domain"/>
    <property type="match status" value="1"/>
</dbReference>
<feature type="signal peptide" evidence="10">
    <location>
        <begin position="1"/>
        <end position="22"/>
    </location>
</feature>
<dbReference type="PANTHER" id="PTHR30069:SF28">
    <property type="entry name" value="TONB-DEPENDENT RECEPTOR YNCD-RELATED"/>
    <property type="match status" value="1"/>
</dbReference>
<sequence length="696" mass="75345">MRIHHGAVVLLATAALCGTARAQAVMLPSPASIAIKRIVVSATRTRQSSFNVPVSIYTVTGRQVSEANEQENLSESLKRVPGLDVQNQQNYATGIRITSRGFGAQTAFGVRNVKLLIDGVPATQPDGTGDSEIIDLGDVSRIEVLSGPFSVLYGNAAGGVIQVFSKDGPKQPTVSFGLLGGSYGSYRASLSYGGQAAFGRSGSFNYMMNASDFYSGGYRAHSSVRRQQFYGKYRVQVDADTSYTLLVDALNEPDSLDPLGLTAAQYHQNPRQAGTGADAFNARKTLRHVQFGLVFRHRINDDNSIRVMIYEATHSVLQYLPFTGSFAASGGGVVDLARKSGGIGGRWTHKTRLAGIPVTTIVGADFGYEDQHRKGYVNEFGTIGALRRNEQDIARNIAEYAEIEVKPAPRLVLDAGLRHSQEHFSVQDLFVTPKLTNDSGSISYAHTSFVAGATYHLTRETNLFADYGEGFETPTLDQLAYLPNGEAGLNAALVPATSQNYEAGIKSLIAGNTYFKLALFHIHTNNQIVVSSSTDGRTAYANEGQTARNGIDASIDSFLPHHIELYAAYSFLHARFENSAVAGKALPGVPQQRIYGEVDWHNPASGFYTTLDGQWQSRMYVDNANSAYAAGYFTAGAAGGFRQNFGPFGLNEFVRVNNIFNRTYVGAVVIAASNGEYYEPAPGRNFIVGMTAKYRF</sequence>
<feature type="chain" id="PRO_5045602443" evidence="10">
    <location>
        <begin position="23"/>
        <end position="696"/>
    </location>
</feature>
<evidence type="ECO:0000256" key="2">
    <source>
        <dbReference type="ARBA" id="ARBA00022448"/>
    </source>
</evidence>
<evidence type="ECO:0000256" key="7">
    <source>
        <dbReference type="ARBA" id="ARBA00023237"/>
    </source>
</evidence>
<keyword evidence="4 8" id="KW-0812">Transmembrane</keyword>
<keyword evidence="10" id="KW-0732">Signal</keyword>
<evidence type="ECO:0000313" key="14">
    <source>
        <dbReference type="Proteomes" id="UP001521209"/>
    </source>
</evidence>
<feature type="domain" description="TonB-dependent receptor plug" evidence="12">
    <location>
        <begin position="51"/>
        <end position="160"/>
    </location>
</feature>
<evidence type="ECO:0000256" key="10">
    <source>
        <dbReference type="SAM" id="SignalP"/>
    </source>
</evidence>
<protein>
    <submittedName>
        <fullName evidence="13">TonB-dependent receptor</fullName>
    </submittedName>
</protein>
<accession>A0ABS9E058</accession>
<dbReference type="InterPro" id="IPR036942">
    <property type="entry name" value="Beta-barrel_TonB_sf"/>
</dbReference>
<keyword evidence="14" id="KW-1185">Reference proteome</keyword>
<gene>
    <name evidence="13" type="ORF">L2A60_17095</name>
</gene>
<dbReference type="InterPro" id="IPR037066">
    <property type="entry name" value="Plug_dom_sf"/>
</dbReference>
<evidence type="ECO:0000256" key="4">
    <source>
        <dbReference type="ARBA" id="ARBA00022692"/>
    </source>
</evidence>
<keyword evidence="5 9" id="KW-0798">TonB box</keyword>
<evidence type="ECO:0000256" key="3">
    <source>
        <dbReference type="ARBA" id="ARBA00022452"/>
    </source>
</evidence>
<name>A0ABS9E058_9PROT</name>
<dbReference type="InterPro" id="IPR012910">
    <property type="entry name" value="Plug_dom"/>
</dbReference>
<evidence type="ECO:0000256" key="1">
    <source>
        <dbReference type="ARBA" id="ARBA00004571"/>
    </source>
</evidence>